<protein>
    <submittedName>
        <fullName evidence="3">6162_t:CDS:1</fullName>
    </submittedName>
</protein>
<dbReference type="OrthoDB" id="3256745at2759"/>
<sequence length="270" mass="29938">MSLICATIMAIAFARARNPMMVIFSATIVFSNAVDVLGGLIYNFDWDSAPEGVCYAQAMARQLAGFSFWTSGFCFTVQAYRLIAYNKRDDRFNRYCYGLIATFCVVGTMLVTIISIKTEAVKSGNYRCDIANPTWVRLMGANGVSLLLVPASTYFSLGAAYAPVNGENKPDAIVQVRDVLEGPSKIRNNNNVTRNAALRMVSFAIAYFLLNLLTSIGTVMDTIQNVPFDPRPDWSDFAGPMIAFVILLIFGTASDARRWFGEKLRNIFRK</sequence>
<keyword evidence="2" id="KW-0732">Signal</keyword>
<feature type="transmembrane region" description="Helical" evidence="1">
    <location>
        <begin position="21"/>
        <end position="42"/>
    </location>
</feature>
<reference evidence="3" key="1">
    <citation type="submission" date="2021-06" db="EMBL/GenBank/DDBJ databases">
        <authorList>
            <person name="Kallberg Y."/>
            <person name="Tangrot J."/>
            <person name="Rosling A."/>
        </authorList>
    </citation>
    <scope>NUCLEOTIDE SEQUENCE</scope>
    <source>
        <strain evidence="3">BR232B</strain>
    </source>
</reference>
<feature type="transmembrane region" description="Helical" evidence="1">
    <location>
        <begin position="62"/>
        <end position="83"/>
    </location>
</feature>
<keyword evidence="4" id="KW-1185">Reference proteome</keyword>
<comment type="caution">
    <text evidence="3">The sequence shown here is derived from an EMBL/GenBank/DDBJ whole genome shotgun (WGS) entry which is preliminary data.</text>
</comment>
<keyword evidence="1" id="KW-1133">Transmembrane helix</keyword>
<feature type="transmembrane region" description="Helical" evidence="1">
    <location>
        <begin position="136"/>
        <end position="157"/>
    </location>
</feature>
<feature type="transmembrane region" description="Helical" evidence="1">
    <location>
        <begin position="237"/>
        <end position="260"/>
    </location>
</feature>
<name>A0A9N9F402_9GLOM</name>
<organism evidence="3 4">
    <name type="scientific">Paraglomus brasilianum</name>
    <dbReference type="NCBI Taxonomy" id="144538"/>
    <lineage>
        <taxon>Eukaryota</taxon>
        <taxon>Fungi</taxon>
        <taxon>Fungi incertae sedis</taxon>
        <taxon>Mucoromycota</taxon>
        <taxon>Glomeromycotina</taxon>
        <taxon>Glomeromycetes</taxon>
        <taxon>Paraglomerales</taxon>
        <taxon>Paraglomeraceae</taxon>
        <taxon>Paraglomus</taxon>
    </lineage>
</organism>
<feature type="transmembrane region" description="Helical" evidence="1">
    <location>
        <begin position="196"/>
        <end position="217"/>
    </location>
</feature>
<keyword evidence="1" id="KW-0472">Membrane</keyword>
<feature type="signal peptide" evidence="2">
    <location>
        <begin position="1"/>
        <end position="16"/>
    </location>
</feature>
<keyword evidence="1" id="KW-0812">Transmembrane</keyword>
<dbReference type="AlphaFoldDB" id="A0A9N9F402"/>
<accession>A0A9N9F402</accession>
<evidence type="ECO:0000256" key="2">
    <source>
        <dbReference type="SAM" id="SignalP"/>
    </source>
</evidence>
<feature type="transmembrane region" description="Helical" evidence="1">
    <location>
        <begin position="95"/>
        <end position="116"/>
    </location>
</feature>
<dbReference type="Proteomes" id="UP000789739">
    <property type="component" value="Unassembled WGS sequence"/>
</dbReference>
<gene>
    <name evidence="3" type="ORF">PBRASI_LOCUS3012</name>
</gene>
<proteinExistence type="predicted"/>
<evidence type="ECO:0000256" key="1">
    <source>
        <dbReference type="SAM" id="Phobius"/>
    </source>
</evidence>
<evidence type="ECO:0000313" key="3">
    <source>
        <dbReference type="EMBL" id="CAG8509027.1"/>
    </source>
</evidence>
<feature type="chain" id="PRO_5040391973" evidence="2">
    <location>
        <begin position="17"/>
        <end position="270"/>
    </location>
</feature>
<evidence type="ECO:0000313" key="4">
    <source>
        <dbReference type="Proteomes" id="UP000789739"/>
    </source>
</evidence>
<dbReference type="EMBL" id="CAJVPI010000257">
    <property type="protein sequence ID" value="CAG8509027.1"/>
    <property type="molecule type" value="Genomic_DNA"/>
</dbReference>